<gene>
    <name evidence="3" type="ORF">UFOPK1561_00822</name>
</gene>
<feature type="compositionally biased region" description="Polar residues" evidence="1">
    <location>
        <begin position="86"/>
        <end position="100"/>
    </location>
</feature>
<proteinExistence type="predicted"/>
<reference evidence="3" key="1">
    <citation type="submission" date="2020-05" db="EMBL/GenBank/DDBJ databases">
        <authorList>
            <person name="Chiriac C."/>
            <person name="Salcher M."/>
            <person name="Ghai R."/>
            <person name="Kavagutti S V."/>
        </authorList>
    </citation>
    <scope>NUCLEOTIDE SEQUENCE</scope>
</reference>
<evidence type="ECO:0000256" key="1">
    <source>
        <dbReference type="SAM" id="MobiDB-lite"/>
    </source>
</evidence>
<evidence type="ECO:0000259" key="2">
    <source>
        <dbReference type="PROSITE" id="PS50926"/>
    </source>
</evidence>
<sequence>MLVIQEGRKDNATARMSGRSPENRLVHFELPVGAEPPRPGDMVTVKITDAAPYHLLADNLTDLNIRRTIAGDAWDRAEAASCAVPSASTGDSAKTKSSVSLGLPTVGLSAAGKASH</sequence>
<dbReference type="AlphaFoldDB" id="A0A6J6D8V4"/>
<evidence type="ECO:0000313" key="3">
    <source>
        <dbReference type="EMBL" id="CAB4559735.1"/>
    </source>
</evidence>
<feature type="region of interest" description="Disordered" evidence="1">
    <location>
        <begin position="1"/>
        <end position="22"/>
    </location>
</feature>
<organism evidence="3">
    <name type="scientific">freshwater metagenome</name>
    <dbReference type="NCBI Taxonomy" id="449393"/>
    <lineage>
        <taxon>unclassified sequences</taxon>
        <taxon>metagenomes</taxon>
        <taxon>ecological metagenomes</taxon>
    </lineage>
</organism>
<dbReference type="EMBL" id="CAEZSZ010000109">
    <property type="protein sequence ID" value="CAB4559735.1"/>
    <property type="molecule type" value="Genomic_DNA"/>
</dbReference>
<protein>
    <submittedName>
        <fullName evidence="3">Unannotated protein</fullName>
    </submittedName>
</protein>
<accession>A0A6J6D8V4</accession>
<dbReference type="PROSITE" id="PS50926">
    <property type="entry name" value="TRAM"/>
    <property type="match status" value="1"/>
</dbReference>
<feature type="region of interest" description="Disordered" evidence="1">
    <location>
        <begin position="81"/>
        <end position="101"/>
    </location>
</feature>
<feature type="domain" description="TRAM" evidence="2">
    <location>
        <begin position="1"/>
        <end position="61"/>
    </location>
</feature>
<feature type="compositionally biased region" description="Basic and acidic residues" evidence="1">
    <location>
        <begin position="1"/>
        <end position="12"/>
    </location>
</feature>
<dbReference type="InterPro" id="IPR002792">
    <property type="entry name" value="TRAM_dom"/>
</dbReference>
<name>A0A6J6D8V4_9ZZZZ</name>